<accession>A0A370DHT2</accession>
<dbReference type="Pfam" id="PF00027">
    <property type="entry name" value="cNMP_binding"/>
    <property type="match status" value="1"/>
</dbReference>
<dbReference type="SMART" id="SM00450">
    <property type="entry name" value="RHOD"/>
    <property type="match status" value="1"/>
</dbReference>
<dbReference type="InterPro" id="IPR050229">
    <property type="entry name" value="GlpE_sulfurtransferase"/>
</dbReference>
<name>A0A370DHT2_9GAMM</name>
<proteinExistence type="predicted"/>
<dbReference type="PANTHER" id="PTHR43031">
    <property type="entry name" value="FAD-DEPENDENT OXIDOREDUCTASE"/>
    <property type="match status" value="1"/>
</dbReference>
<dbReference type="PROSITE" id="PS50206">
    <property type="entry name" value="RHODANESE_3"/>
    <property type="match status" value="1"/>
</dbReference>
<dbReference type="InterPro" id="IPR014710">
    <property type="entry name" value="RmlC-like_jellyroll"/>
</dbReference>
<evidence type="ECO:0000259" key="2">
    <source>
        <dbReference type="PROSITE" id="PS50206"/>
    </source>
</evidence>
<dbReference type="PANTHER" id="PTHR43031:SF1">
    <property type="entry name" value="PYRIDINE NUCLEOTIDE-DISULPHIDE OXIDOREDUCTASE"/>
    <property type="match status" value="1"/>
</dbReference>
<feature type="domain" description="Rhodanese" evidence="2">
    <location>
        <begin position="266"/>
        <end position="349"/>
    </location>
</feature>
<dbReference type="SMART" id="SM00100">
    <property type="entry name" value="cNMP"/>
    <property type="match status" value="2"/>
</dbReference>
<evidence type="ECO:0008006" key="5">
    <source>
        <dbReference type="Google" id="ProtNLM"/>
    </source>
</evidence>
<feature type="domain" description="Cyclic nucleotide-binding" evidence="1">
    <location>
        <begin position="19"/>
        <end position="117"/>
    </location>
</feature>
<gene>
    <name evidence="3" type="ORF">DIZ80_07190</name>
</gene>
<evidence type="ECO:0000259" key="1">
    <source>
        <dbReference type="PROSITE" id="PS50042"/>
    </source>
</evidence>
<dbReference type="InterPro" id="IPR001763">
    <property type="entry name" value="Rhodanese-like_dom"/>
</dbReference>
<evidence type="ECO:0000313" key="3">
    <source>
        <dbReference type="EMBL" id="RDH83914.1"/>
    </source>
</evidence>
<dbReference type="SUPFAM" id="SSF51206">
    <property type="entry name" value="cAMP-binding domain-like"/>
    <property type="match status" value="2"/>
</dbReference>
<keyword evidence="4" id="KW-1185">Reference proteome</keyword>
<dbReference type="CDD" id="cd00038">
    <property type="entry name" value="CAP_ED"/>
    <property type="match status" value="1"/>
</dbReference>
<dbReference type="PROSITE" id="PS50042">
    <property type="entry name" value="CNMP_BINDING_3"/>
    <property type="match status" value="2"/>
</dbReference>
<evidence type="ECO:0000313" key="4">
    <source>
        <dbReference type="Proteomes" id="UP000254266"/>
    </source>
</evidence>
<feature type="domain" description="Cyclic nucleotide-binding" evidence="1">
    <location>
        <begin position="145"/>
        <end position="249"/>
    </location>
</feature>
<dbReference type="AlphaFoldDB" id="A0A370DHT2"/>
<dbReference type="EMBL" id="QFXC01000008">
    <property type="protein sequence ID" value="RDH83914.1"/>
    <property type="molecule type" value="Genomic_DNA"/>
</dbReference>
<protein>
    <recommendedName>
        <fullName evidence="5">Rhodanese</fullName>
    </recommendedName>
</protein>
<dbReference type="Gene3D" id="2.60.120.10">
    <property type="entry name" value="Jelly Rolls"/>
    <property type="match status" value="2"/>
</dbReference>
<dbReference type="Proteomes" id="UP000254266">
    <property type="component" value="Unassembled WGS sequence"/>
</dbReference>
<dbReference type="InterPro" id="IPR018490">
    <property type="entry name" value="cNMP-bd_dom_sf"/>
</dbReference>
<sequence length="352" mass="39519">MISVKMERVLDTLTKNYMPFTLLSQERMSEVVNIVRFIEMREGEIFQITGGAGKDYLFVIEGALNVITDGEVRCIDGPEETRKSPIILNSKPSTSTVVARSNCIICHADREMLDELISWDEIVHMMEDTNEELAGQLDKIRNSLVFRRLPSEMVELAFTKMRTIKVAKGEAAVEQGGEGDSYYIITEGSAEVYSVTLYDDEPQKIAELTEGDAFGCEALISGGVRSETVIMKEDSTLSVLDKSDFEEIIKNPLIKTVNQTIAKSMLDTDYVPIDVRYAEEFDDSHIPGAILMPLFELRNRIDELDKTKRYVVYCHAGSRSSVATLVLAQNQYDVVSLEGGIRDWVHETNSVD</sequence>
<reference evidence="3 4" key="1">
    <citation type="journal article" date="2018" name="ISME J.">
        <title>Endosymbiont genomes yield clues of tubeworm success.</title>
        <authorList>
            <person name="Li Y."/>
            <person name="Liles M.R."/>
            <person name="Halanych K.M."/>
        </authorList>
    </citation>
    <scope>NUCLEOTIDE SEQUENCE [LARGE SCALE GENOMIC DNA]</scope>
    <source>
        <strain evidence="3">A1464</strain>
    </source>
</reference>
<comment type="caution">
    <text evidence="3">The sequence shown here is derived from an EMBL/GenBank/DDBJ whole genome shotgun (WGS) entry which is preliminary data.</text>
</comment>
<dbReference type="Pfam" id="PF00581">
    <property type="entry name" value="Rhodanese"/>
    <property type="match status" value="1"/>
</dbReference>
<dbReference type="SUPFAM" id="SSF52821">
    <property type="entry name" value="Rhodanese/Cell cycle control phosphatase"/>
    <property type="match status" value="1"/>
</dbReference>
<dbReference type="Gene3D" id="3.40.250.10">
    <property type="entry name" value="Rhodanese-like domain"/>
    <property type="match status" value="1"/>
</dbReference>
<organism evidence="3 4">
    <name type="scientific">endosymbiont of Galathealinum brachiosum</name>
    <dbReference type="NCBI Taxonomy" id="2200906"/>
    <lineage>
        <taxon>Bacteria</taxon>
        <taxon>Pseudomonadati</taxon>
        <taxon>Pseudomonadota</taxon>
        <taxon>Gammaproteobacteria</taxon>
        <taxon>sulfur-oxidizing symbionts</taxon>
    </lineage>
</organism>
<dbReference type="InterPro" id="IPR036873">
    <property type="entry name" value="Rhodanese-like_dom_sf"/>
</dbReference>
<dbReference type="CDD" id="cd00158">
    <property type="entry name" value="RHOD"/>
    <property type="match status" value="1"/>
</dbReference>
<dbReference type="InterPro" id="IPR000595">
    <property type="entry name" value="cNMP-bd_dom"/>
</dbReference>